<evidence type="ECO:0000313" key="1">
    <source>
        <dbReference type="EMBL" id="CAK9327938.1"/>
    </source>
</evidence>
<protein>
    <submittedName>
        <fullName evidence="1">Uncharacterized protein</fullName>
    </submittedName>
</protein>
<gene>
    <name evidence="1" type="ORF">CITCOLO1_LOCUS20337</name>
</gene>
<reference evidence="1 2" key="1">
    <citation type="submission" date="2024-03" db="EMBL/GenBank/DDBJ databases">
        <authorList>
            <person name="Gkanogiannis A."/>
            <person name="Becerra Lopez-Lavalle L."/>
        </authorList>
    </citation>
    <scope>NUCLEOTIDE SEQUENCE [LARGE SCALE GENOMIC DNA]</scope>
</reference>
<dbReference type="EMBL" id="OZ021742">
    <property type="protein sequence ID" value="CAK9327938.1"/>
    <property type="molecule type" value="Genomic_DNA"/>
</dbReference>
<accession>A0ABP0Z7N0</accession>
<proteinExistence type="predicted"/>
<dbReference type="Proteomes" id="UP001642487">
    <property type="component" value="Chromosome 8"/>
</dbReference>
<organism evidence="1 2">
    <name type="scientific">Citrullus colocynthis</name>
    <name type="common">colocynth</name>
    <dbReference type="NCBI Taxonomy" id="252529"/>
    <lineage>
        <taxon>Eukaryota</taxon>
        <taxon>Viridiplantae</taxon>
        <taxon>Streptophyta</taxon>
        <taxon>Embryophyta</taxon>
        <taxon>Tracheophyta</taxon>
        <taxon>Spermatophyta</taxon>
        <taxon>Magnoliopsida</taxon>
        <taxon>eudicotyledons</taxon>
        <taxon>Gunneridae</taxon>
        <taxon>Pentapetalae</taxon>
        <taxon>rosids</taxon>
        <taxon>fabids</taxon>
        <taxon>Cucurbitales</taxon>
        <taxon>Cucurbitaceae</taxon>
        <taxon>Benincaseae</taxon>
        <taxon>Citrullus</taxon>
    </lineage>
</organism>
<evidence type="ECO:0000313" key="2">
    <source>
        <dbReference type="Proteomes" id="UP001642487"/>
    </source>
</evidence>
<name>A0ABP0Z7N0_9ROSI</name>
<sequence>MAVLLSNQLQFNNISITLSRHYDPTTSFSQSNLPKMTFGVLVLFCSVLKLTEDCWNCSGFLTDSSDPIRLWLLVRVLGV</sequence>
<keyword evidence="2" id="KW-1185">Reference proteome</keyword>